<dbReference type="AlphaFoldDB" id="A0AAE0V5Y4"/>
<accession>A0AAE0V5Y4</accession>
<dbReference type="GO" id="GO:0007131">
    <property type="term" value="P:reciprocal meiotic recombination"/>
    <property type="evidence" value="ECO:0007669"/>
    <property type="project" value="InterPro"/>
</dbReference>
<evidence type="ECO:0000313" key="2">
    <source>
        <dbReference type="Proteomes" id="UP001274896"/>
    </source>
</evidence>
<name>A0AAE0V5Y4_9TELE</name>
<dbReference type="PANTHER" id="PTHR36686">
    <property type="entry name" value="SYNAPTONEMAL COMPLEX CENTRAL ELEMENT PROTEIN 3"/>
    <property type="match status" value="1"/>
</dbReference>
<dbReference type="GO" id="GO:0007130">
    <property type="term" value="P:synaptonemal complex assembly"/>
    <property type="evidence" value="ECO:0007669"/>
    <property type="project" value="InterPro"/>
</dbReference>
<keyword evidence="2" id="KW-1185">Reference proteome</keyword>
<dbReference type="Proteomes" id="UP001274896">
    <property type="component" value="Unassembled WGS sequence"/>
</dbReference>
<proteinExistence type="predicted"/>
<evidence type="ECO:0000313" key="1">
    <source>
        <dbReference type="EMBL" id="KAK3536116.1"/>
    </source>
</evidence>
<gene>
    <name evidence="1" type="ORF">QTP70_029353</name>
</gene>
<dbReference type="EMBL" id="JAUCMX010000009">
    <property type="protein sequence ID" value="KAK3536116.1"/>
    <property type="molecule type" value="Genomic_DNA"/>
</dbReference>
<reference evidence="1" key="1">
    <citation type="submission" date="2023-06" db="EMBL/GenBank/DDBJ databases">
        <title>Male Hemibagrus guttatus genome.</title>
        <authorList>
            <person name="Bian C."/>
        </authorList>
    </citation>
    <scope>NUCLEOTIDE SEQUENCE</scope>
    <source>
        <strain evidence="1">Male_cb2023</strain>
        <tissue evidence="1">Muscle</tissue>
    </source>
</reference>
<dbReference type="InterPro" id="IPR028145">
    <property type="entry name" value="Synaptonemal_3"/>
</dbReference>
<comment type="caution">
    <text evidence="1">The sequence shown here is derived from an EMBL/GenBank/DDBJ whole genome shotgun (WGS) entry which is preliminary data.</text>
</comment>
<protein>
    <submittedName>
        <fullName evidence="1">Uncharacterized protein</fullName>
    </submittedName>
</protein>
<dbReference type="PANTHER" id="PTHR36686:SF1">
    <property type="entry name" value="SYNAPTONEMAL COMPLEX CENTRAL ELEMENT PROTEIN 3"/>
    <property type="match status" value="1"/>
</dbReference>
<dbReference type="GO" id="GO:0007283">
    <property type="term" value="P:spermatogenesis"/>
    <property type="evidence" value="ECO:0007669"/>
    <property type="project" value="InterPro"/>
</dbReference>
<dbReference type="Pfam" id="PF15191">
    <property type="entry name" value="Synaptonemal_3"/>
    <property type="match status" value="1"/>
</dbReference>
<organism evidence="1 2">
    <name type="scientific">Hemibagrus guttatus</name>
    <dbReference type="NCBI Taxonomy" id="175788"/>
    <lineage>
        <taxon>Eukaryota</taxon>
        <taxon>Metazoa</taxon>
        <taxon>Chordata</taxon>
        <taxon>Craniata</taxon>
        <taxon>Vertebrata</taxon>
        <taxon>Euteleostomi</taxon>
        <taxon>Actinopterygii</taxon>
        <taxon>Neopterygii</taxon>
        <taxon>Teleostei</taxon>
        <taxon>Ostariophysi</taxon>
        <taxon>Siluriformes</taxon>
        <taxon>Bagridae</taxon>
        <taxon>Hemibagrus</taxon>
    </lineage>
</organism>
<sequence>MVDHASAGEHCEDFGRETFELGKDLERMTEQMENISVNLTWMAYDMVVLRTGPQLAKYLKRLENEFVQSKAVICGSGDSLVDQPTDANQKTAQDLSVQVLMEKMEMSTDIVLNASTVDLDYILMQLDMISDTLDHLEVKTQVLQCNLTVCVTHPDKVACLHSGVEDSTGLIASPELAE</sequence>